<evidence type="ECO:0000313" key="2">
    <source>
        <dbReference type="Proteomes" id="UP000031364"/>
    </source>
</evidence>
<comment type="caution">
    <text evidence="1">The sequence shown here is derived from an EMBL/GenBank/DDBJ whole genome shotgun (WGS) entry which is preliminary data.</text>
</comment>
<organism evidence="1 2">
    <name type="scientific">Nocardia vulneris</name>
    <dbReference type="NCBI Taxonomy" id="1141657"/>
    <lineage>
        <taxon>Bacteria</taxon>
        <taxon>Bacillati</taxon>
        <taxon>Actinomycetota</taxon>
        <taxon>Actinomycetes</taxon>
        <taxon>Mycobacteriales</taxon>
        <taxon>Nocardiaceae</taxon>
        <taxon>Nocardia</taxon>
    </lineage>
</organism>
<sequence length="183" mass="19954">MRRYGVLPRGGASAVALREVEESIDRGWRELLGEQGVRAGSAEEVELARLVADDPGAFEWRVVDAALDLLDCAECGEILGSGPSGCARCELMDGFRYSAREIDRPGVPPRNEHAVRVASVVARNRHRYSARARCGYELCLPWVWSGGLPTTPEAQALKAKINRLSDEELESVTSIEEVLACTG</sequence>
<evidence type="ECO:0000313" key="1">
    <source>
        <dbReference type="EMBL" id="KIA60301.1"/>
    </source>
</evidence>
<dbReference type="EMBL" id="JNFP01000073">
    <property type="protein sequence ID" value="KIA60301.1"/>
    <property type="molecule type" value="Genomic_DNA"/>
</dbReference>
<protein>
    <submittedName>
        <fullName evidence="1">Uncharacterized protein</fullName>
    </submittedName>
</protein>
<keyword evidence="2" id="KW-1185">Reference proteome</keyword>
<gene>
    <name evidence="1" type="ORF">FG87_37760</name>
</gene>
<name>A0ABR4Z4R7_9NOCA</name>
<reference evidence="1 2" key="1">
    <citation type="journal article" date="2014" name="Int. J. Syst. Evol. Microbiol.">
        <title>Nocardia vulneris sp. nov., isolated from wounds of human patients in North America.</title>
        <authorList>
            <person name="Lasker B.A."/>
            <person name="Bell M."/>
            <person name="Klenk H.P."/>
            <person name="Sproer C."/>
            <person name="Schumann C."/>
            <person name="Schumann P."/>
            <person name="Brown J.M."/>
        </authorList>
    </citation>
    <scope>NUCLEOTIDE SEQUENCE [LARGE SCALE GENOMIC DNA]</scope>
    <source>
        <strain evidence="1 2">W9851</strain>
    </source>
</reference>
<accession>A0ABR4Z4R7</accession>
<dbReference type="Proteomes" id="UP000031364">
    <property type="component" value="Unassembled WGS sequence"/>
</dbReference>
<proteinExistence type="predicted"/>